<dbReference type="RefSeq" id="WP_012597037.1">
    <property type="nucleotide sequence ID" value="NC_011726.1"/>
</dbReference>
<name>B7K473_RIPO1</name>
<organism evidence="2 3">
    <name type="scientific">Rippkaea orientalis (strain PCC 8801 / RF-1)</name>
    <name type="common">Cyanothece sp. (strain PCC 8801)</name>
    <dbReference type="NCBI Taxonomy" id="41431"/>
    <lineage>
        <taxon>Bacteria</taxon>
        <taxon>Bacillati</taxon>
        <taxon>Cyanobacteriota</taxon>
        <taxon>Cyanophyceae</taxon>
        <taxon>Oscillatoriophycideae</taxon>
        <taxon>Chroococcales</taxon>
        <taxon>Aphanothecaceae</taxon>
        <taxon>Rippkaea</taxon>
        <taxon>Rippkaea orientalis</taxon>
    </lineage>
</organism>
<dbReference type="HOGENOM" id="CLU_1640957_0_0_3"/>
<evidence type="ECO:0000313" key="3">
    <source>
        <dbReference type="Proteomes" id="UP000008204"/>
    </source>
</evidence>
<sequence>MSHFNTKSLIFYGTMIGSVLIFFKVVSAYGETQLKAPTKMGGTYPIVAKTLPQCLSSDQVQLTINQSGIYLFGQLTLSSANSPEAKATIIPLDGLMHKNHFSLSGHFKIAQNCPELAGQKLVIEGEKLIKEGQKKAQVIAGSLAWGNSSPVSNFVATANPVKTDNNHHH</sequence>
<proteinExistence type="predicted"/>
<protein>
    <submittedName>
        <fullName evidence="2">Uncharacterized protein</fullName>
    </submittedName>
</protein>
<reference evidence="3" key="1">
    <citation type="journal article" date="2011" name="MBio">
        <title>Novel metabolic attributes of the genus Cyanothece, comprising a group of unicellular nitrogen-fixing Cyanobacteria.</title>
        <authorList>
            <person name="Bandyopadhyay A."/>
            <person name="Elvitigala T."/>
            <person name="Welsh E."/>
            <person name="Stockel J."/>
            <person name="Liberton M."/>
            <person name="Min H."/>
            <person name="Sherman L.A."/>
            <person name="Pakrasi H.B."/>
        </authorList>
    </citation>
    <scope>NUCLEOTIDE SEQUENCE [LARGE SCALE GENOMIC DNA]</scope>
    <source>
        <strain evidence="3">PCC 8801</strain>
    </source>
</reference>
<keyword evidence="1" id="KW-0472">Membrane</keyword>
<dbReference type="OrthoDB" id="427285at2"/>
<keyword evidence="3" id="KW-1185">Reference proteome</keyword>
<dbReference type="EMBL" id="CP001287">
    <property type="protein sequence ID" value="ACK67779.1"/>
    <property type="molecule type" value="Genomic_DNA"/>
</dbReference>
<dbReference type="eggNOG" id="ENOG5032TXU">
    <property type="taxonomic scope" value="Bacteria"/>
</dbReference>
<dbReference type="KEGG" id="cyp:PCC8801_3829"/>
<accession>B7K473</accession>
<feature type="transmembrane region" description="Helical" evidence="1">
    <location>
        <begin position="9"/>
        <end position="30"/>
    </location>
</feature>
<evidence type="ECO:0000256" key="1">
    <source>
        <dbReference type="SAM" id="Phobius"/>
    </source>
</evidence>
<evidence type="ECO:0000313" key="2">
    <source>
        <dbReference type="EMBL" id="ACK67779.1"/>
    </source>
</evidence>
<keyword evidence="1" id="KW-0812">Transmembrane</keyword>
<gene>
    <name evidence="2" type="ordered locus">PCC8801_3829</name>
</gene>
<keyword evidence="1" id="KW-1133">Transmembrane helix</keyword>
<dbReference type="Proteomes" id="UP000008204">
    <property type="component" value="Chromosome"/>
</dbReference>
<dbReference type="AlphaFoldDB" id="B7K473"/>